<dbReference type="Proteomes" id="UP000178943">
    <property type="component" value="Unassembled WGS sequence"/>
</dbReference>
<dbReference type="AlphaFoldDB" id="A0A1F5VXR4"/>
<protein>
    <recommendedName>
        <fullName evidence="3">DUF4410 domain-containing protein</fullName>
    </recommendedName>
</protein>
<evidence type="ECO:0000313" key="1">
    <source>
        <dbReference type="EMBL" id="OGF68067.1"/>
    </source>
</evidence>
<comment type="caution">
    <text evidence="1">The sequence shown here is derived from an EMBL/GenBank/DDBJ whole genome shotgun (WGS) entry which is preliminary data.</text>
</comment>
<gene>
    <name evidence="1" type="ORF">A2Y62_13850</name>
</gene>
<evidence type="ECO:0000313" key="2">
    <source>
        <dbReference type="Proteomes" id="UP000178943"/>
    </source>
</evidence>
<proteinExistence type="predicted"/>
<accession>A0A1F5VXR4</accession>
<reference evidence="1 2" key="1">
    <citation type="journal article" date="2016" name="Nat. Commun.">
        <title>Thousands of microbial genomes shed light on interconnected biogeochemical processes in an aquifer system.</title>
        <authorList>
            <person name="Anantharaman K."/>
            <person name="Brown C.T."/>
            <person name="Hug L.A."/>
            <person name="Sharon I."/>
            <person name="Castelle C.J."/>
            <person name="Probst A.J."/>
            <person name="Thomas B.C."/>
            <person name="Singh A."/>
            <person name="Wilkins M.J."/>
            <person name="Karaoz U."/>
            <person name="Brodie E.L."/>
            <person name="Williams K.H."/>
            <person name="Hubbard S.S."/>
            <person name="Banfield J.F."/>
        </authorList>
    </citation>
    <scope>NUCLEOTIDE SEQUENCE [LARGE SCALE GENOMIC DNA]</scope>
</reference>
<organism evidence="1 2">
    <name type="scientific">Candidatus Fischerbacteria bacterium RBG_13_37_8</name>
    <dbReference type="NCBI Taxonomy" id="1817863"/>
    <lineage>
        <taxon>Bacteria</taxon>
        <taxon>Candidatus Fischeribacteriota</taxon>
    </lineage>
</organism>
<name>A0A1F5VXR4_9BACT</name>
<dbReference type="InterPro" id="IPR025522">
    <property type="entry name" value="DUF4410"/>
</dbReference>
<dbReference type="Pfam" id="PF14366">
    <property type="entry name" value="DUF4410"/>
    <property type="match status" value="1"/>
</dbReference>
<evidence type="ECO:0008006" key="3">
    <source>
        <dbReference type="Google" id="ProtNLM"/>
    </source>
</evidence>
<sequence length="185" mass="20383">MKGKHESQRKCISHVLSMHPIVNLTLIISLLVFLNACAGSKIQPSTPMQTKLANYKSITINITSKIPGDEAMELERVLIEKLRKKRLFASVKSSRYGKEVQSDLQLNITIVDLRRVGGAARFFAGMFAGRAKVAVEGELIDNKESKSIASFKAEGMTGEHGYAGTTSQAIEKTANEIVEYLKKNI</sequence>
<dbReference type="STRING" id="1817863.A2Y62_13850"/>
<dbReference type="EMBL" id="MFGW01000025">
    <property type="protein sequence ID" value="OGF68067.1"/>
    <property type="molecule type" value="Genomic_DNA"/>
</dbReference>